<evidence type="ECO:0000256" key="2">
    <source>
        <dbReference type="ARBA" id="ARBA00022705"/>
    </source>
</evidence>
<evidence type="ECO:0000256" key="4">
    <source>
        <dbReference type="ARBA" id="ARBA00023204"/>
    </source>
</evidence>
<sequence length="95" mass="10456">MPDLPQEIRIIPILDGDARVVGYEEGKKGAEGLVGSLVCETRTEPKQRFKIGSGLTESLRRDPPPIGTIVSFEYGGLSSQGLPRFPRYRGIRTDL</sequence>
<dbReference type="Pfam" id="PF14743">
    <property type="entry name" value="DNA_ligase_OB_2"/>
    <property type="match status" value="1"/>
</dbReference>
<dbReference type="GO" id="GO:0016874">
    <property type="term" value="F:ligase activity"/>
    <property type="evidence" value="ECO:0007669"/>
    <property type="project" value="UniProtKB-KW"/>
</dbReference>
<evidence type="ECO:0000256" key="3">
    <source>
        <dbReference type="ARBA" id="ARBA00022763"/>
    </source>
</evidence>
<keyword evidence="2" id="KW-0235">DNA replication</keyword>
<dbReference type="InterPro" id="IPR029319">
    <property type="entry name" value="DNA_ligase_OB"/>
</dbReference>
<dbReference type="InterPro" id="IPR050326">
    <property type="entry name" value="NAD_dep_DNA_ligaseB"/>
</dbReference>
<evidence type="ECO:0000259" key="5">
    <source>
        <dbReference type="Pfam" id="PF14743"/>
    </source>
</evidence>
<dbReference type="GO" id="GO:0006260">
    <property type="term" value="P:DNA replication"/>
    <property type="evidence" value="ECO:0007669"/>
    <property type="project" value="UniProtKB-KW"/>
</dbReference>
<feature type="domain" description="DNA ligase OB-like" evidence="5">
    <location>
        <begin position="25"/>
        <end position="92"/>
    </location>
</feature>
<dbReference type="EMBL" id="CP119907">
    <property type="protein sequence ID" value="WFD24839.1"/>
    <property type="molecule type" value="Genomic_DNA"/>
</dbReference>
<dbReference type="PANTHER" id="PTHR47810:SF1">
    <property type="entry name" value="DNA LIGASE B"/>
    <property type="match status" value="1"/>
</dbReference>
<protein>
    <recommendedName>
        <fullName evidence="5">DNA ligase OB-like domain-containing protein</fullName>
    </recommendedName>
</protein>
<keyword evidence="4" id="KW-0234">DNA repair</keyword>
<dbReference type="PANTHER" id="PTHR47810">
    <property type="entry name" value="DNA LIGASE"/>
    <property type="match status" value="1"/>
</dbReference>
<dbReference type="Proteomes" id="UP001214415">
    <property type="component" value="Chromosome 8"/>
</dbReference>
<proteinExistence type="predicted"/>
<keyword evidence="1" id="KW-0436">Ligase</keyword>
<dbReference type="Gene3D" id="2.40.50.140">
    <property type="entry name" value="Nucleic acid-binding proteins"/>
    <property type="match status" value="1"/>
</dbReference>
<dbReference type="AlphaFoldDB" id="A0AAF0EHL2"/>
<evidence type="ECO:0000313" key="6">
    <source>
        <dbReference type="EMBL" id="WFD24839.1"/>
    </source>
</evidence>
<evidence type="ECO:0000256" key="1">
    <source>
        <dbReference type="ARBA" id="ARBA00022598"/>
    </source>
</evidence>
<reference evidence="6" key="1">
    <citation type="submission" date="2023-03" db="EMBL/GenBank/DDBJ databases">
        <title>Mating type loci evolution in Malassezia.</title>
        <authorList>
            <person name="Coelho M.A."/>
        </authorList>
    </citation>
    <scope>NUCLEOTIDE SEQUENCE</scope>
    <source>
        <strain evidence="6">CBS 12830</strain>
    </source>
</reference>
<keyword evidence="7" id="KW-1185">Reference proteome</keyword>
<dbReference type="CDD" id="cd08041">
    <property type="entry name" value="OBF_kDNA_ligase_like"/>
    <property type="match status" value="1"/>
</dbReference>
<dbReference type="SUPFAM" id="SSF50249">
    <property type="entry name" value="Nucleic acid-binding proteins"/>
    <property type="match status" value="1"/>
</dbReference>
<organism evidence="6 7">
    <name type="scientific">Malassezia equina</name>
    <dbReference type="NCBI Taxonomy" id="1381935"/>
    <lineage>
        <taxon>Eukaryota</taxon>
        <taxon>Fungi</taxon>
        <taxon>Dikarya</taxon>
        <taxon>Basidiomycota</taxon>
        <taxon>Ustilaginomycotina</taxon>
        <taxon>Malasseziomycetes</taxon>
        <taxon>Malasseziales</taxon>
        <taxon>Malasseziaceae</taxon>
        <taxon>Malassezia</taxon>
    </lineage>
</organism>
<dbReference type="InterPro" id="IPR012340">
    <property type="entry name" value="NA-bd_OB-fold"/>
</dbReference>
<evidence type="ECO:0000313" key="7">
    <source>
        <dbReference type="Proteomes" id="UP001214415"/>
    </source>
</evidence>
<dbReference type="GO" id="GO:0006281">
    <property type="term" value="P:DNA repair"/>
    <property type="evidence" value="ECO:0007669"/>
    <property type="project" value="UniProtKB-KW"/>
</dbReference>
<keyword evidence="3" id="KW-0227">DNA damage</keyword>
<gene>
    <name evidence="6" type="ORF">MEQU1_003545</name>
</gene>
<accession>A0AAF0EHL2</accession>
<name>A0AAF0EHL2_9BASI</name>